<organism evidence="1 2">
    <name type="scientific">Sorangium cellulosum</name>
    <name type="common">Polyangium cellulosum</name>
    <dbReference type="NCBI Taxonomy" id="56"/>
    <lineage>
        <taxon>Bacteria</taxon>
        <taxon>Pseudomonadati</taxon>
        <taxon>Myxococcota</taxon>
        <taxon>Polyangia</taxon>
        <taxon>Polyangiales</taxon>
        <taxon>Polyangiaceae</taxon>
        <taxon>Sorangium</taxon>
    </lineage>
</organism>
<evidence type="ECO:0008006" key="3">
    <source>
        <dbReference type="Google" id="ProtNLM"/>
    </source>
</evidence>
<dbReference type="Proteomes" id="UP000295497">
    <property type="component" value="Chromosome"/>
</dbReference>
<protein>
    <recommendedName>
        <fullName evidence="3">Cysteine-rich CWC family protein</fullName>
    </recommendedName>
</protein>
<gene>
    <name evidence="1" type="ORF">SOCE836_049080</name>
</gene>
<evidence type="ECO:0000313" key="2">
    <source>
        <dbReference type="Proteomes" id="UP000295497"/>
    </source>
</evidence>
<evidence type="ECO:0000313" key="1">
    <source>
        <dbReference type="EMBL" id="AUX32761.1"/>
    </source>
</evidence>
<dbReference type="AlphaFoldDB" id="A0A4P2QS22"/>
<proteinExistence type="predicted"/>
<name>A0A4P2QS22_SORCE</name>
<accession>A0A4P2QS22</accession>
<dbReference type="EMBL" id="CP012672">
    <property type="protein sequence ID" value="AUX32761.1"/>
    <property type="molecule type" value="Genomic_DNA"/>
</dbReference>
<sequence length="79" mass="8305">MIGADVDPARCPLCGEANACGMAEGATTCWCFEAAIPADVLQRVPQEARGVACVCRACATGRRDPAKALDLIDRLVRGR</sequence>
<dbReference type="InterPro" id="IPR032720">
    <property type="entry name" value="Cys_rich_CWC"/>
</dbReference>
<reference evidence="1 2" key="1">
    <citation type="submission" date="2015-09" db="EMBL/GenBank/DDBJ databases">
        <title>Sorangium comparison.</title>
        <authorList>
            <person name="Zaburannyi N."/>
            <person name="Bunk B."/>
            <person name="Overmann J."/>
            <person name="Mueller R."/>
        </authorList>
    </citation>
    <scope>NUCLEOTIDE SEQUENCE [LARGE SCALE GENOMIC DNA]</scope>
    <source>
        <strain evidence="1 2">So ce836</strain>
    </source>
</reference>
<dbReference type="RefSeq" id="WP_207217933.1">
    <property type="nucleotide sequence ID" value="NZ_CP012672.1"/>
</dbReference>
<dbReference type="Pfam" id="PF14375">
    <property type="entry name" value="Cys_rich_CWC"/>
    <property type="match status" value="1"/>
</dbReference>